<evidence type="ECO:0000313" key="2">
    <source>
        <dbReference type="EMBL" id="AFI78719.1"/>
    </source>
</evidence>
<dbReference type="SUPFAM" id="SSF81296">
    <property type="entry name" value="E set domains"/>
    <property type="match status" value="1"/>
</dbReference>
<sequence length="107" mass="11964">MASKPRVKVPKKAKAGDIITIKTLISHKMESGQRKDKKGEKIPRKIINRFTATFNGTEVFSADIDPAVSANPYLEFRAKVNESGTFKFLWVDDDGSEYTTEKKITVG</sequence>
<dbReference type="Gene3D" id="2.60.40.10">
    <property type="entry name" value="Immunoglobulins"/>
    <property type="match status" value="1"/>
</dbReference>
<dbReference type="Pfam" id="PF08770">
    <property type="entry name" value="SoxZ"/>
    <property type="match status" value="1"/>
</dbReference>
<evidence type="ECO:0000259" key="1">
    <source>
        <dbReference type="Pfam" id="PF08770"/>
    </source>
</evidence>
<proteinExistence type="predicted"/>
<dbReference type="AlphaFoldDB" id="I1X5E4"/>
<accession>I1X5E4</accession>
<feature type="domain" description="Sulphur oxidation protein SoxZ" evidence="1">
    <location>
        <begin position="8"/>
        <end position="102"/>
    </location>
</feature>
<dbReference type="InterPro" id="IPR014756">
    <property type="entry name" value="Ig_E-set"/>
</dbReference>
<reference evidence="2" key="1">
    <citation type="journal article" date="2012" name="ISME J.">
        <title>Roseobacter clade bacteria are abundant in coastal sediments and encode a novel combination of sulfur oxidation genes.</title>
        <authorList>
            <person name="Lenk S."/>
            <person name="Moraru C."/>
            <person name="Hahnke S."/>
            <person name="Arnds J."/>
            <person name="Richter M."/>
            <person name="Kube M."/>
            <person name="Reinhardt R."/>
            <person name="Brinkhoff T."/>
            <person name="Harder J."/>
            <person name="Amann R."/>
            <person name="Mussmann M."/>
        </authorList>
    </citation>
    <scope>NUCLEOTIDE SEQUENCE</scope>
</reference>
<dbReference type="InterPro" id="IPR013783">
    <property type="entry name" value="Ig-like_fold"/>
</dbReference>
<dbReference type="EMBL" id="JQ256789">
    <property type="protein sequence ID" value="AFI78719.1"/>
    <property type="molecule type" value="Genomic_DNA"/>
</dbReference>
<gene>
    <name evidence="2" type="primary">soxZ</name>
    <name evidence="2" type="ORF">ws406H10_0007</name>
</gene>
<organism evidence="2">
    <name type="scientific">uncultured bacterium ws406H10</name>
    <dbReference type="NCBI Taxonomy" id="1131831"/>
    <lineage>
        <taxon>Bacteria</taxon>
        <taxon>environmental samples</taxon>
    </lineage>
</organism>
<dbReference type="InterPro" id="IPR014880">
    <property type="entry name" value="SoxZ_dom"/>
</dbReference>
<dbReference type="NCBIfam" id="TIGR04490">
    <property type="entry name" value="SoxZ_true"/>
    <property type="match status" value="1"/>
</dbReference>
<protein>
    <submittedName>
        <fullName evidence="2">Sulfur/thiosulfate oxidation protein SoxZ</fullName>
    </submittedName>
</protein>
<dbReference type="InterPro" id="IPR030995">
    <property type="entry name" value="SoxZ"/>
</dbReference>
<name>I1X5E4_9BACT</name>